<evidence type="ECO:0000313" key="2">
    <source>
        <dbReference type="EMBL" id="MCB2380210.1"/>
    </source>
</evidence>
<proteinExistence type="predicted"/>
<feature type="transmembrane region" description="Helical" evidence="1">
    <location>
        <begin position="344"/>
        <end position="364"/>
    </location>
</feature>
<protein>
    <recommendedName>
        <fullName evidence="4">Glycosyltransferase RgtA/B/C/D-like domain-containing protein</fullName>
    </recommendedName>
</protein>
<keyword evidence="3" id="KW-1185">Reference proteome</keyword>
<feature type="transmembrane region" description="Helical" evidence="1">
    <location>
        <begin position="376"/>
        <end position="394"/>
    </location>
</feature>
<accession>A0ABS8ALW0</accession>
<feature type="transmembrane region" description="Helical" evidence="1">
    <location>
        <begin position="218"/>
        <end position="238"/>
    </location>
</feature>
<keyword evidence="1" id="KW-1133">Transmembrane helix</keyword>
<evidence type="ECO:0000313" key="3">
    <source>
        <dbReference type="Proteomes" id="UP001165297"/>
    </source>
</evidence>
<feature type="transmembrane region" description="Helical" evidence="1">
    <location>
        <begin position="121"/>
        <end position="146"/>
    </location>
</feature>
<name>A0ABS8ALW0_9BACT</name>
<dbReference type="EMBL" id="JAJADQ010000014">
    <property type="protein sequence ID" value="MCB2380210.1"/>
    <property type="molecule type" value="Genomic_DNA"/>
</dbReference>
<organism evidence="2 3">
    <name type="scientific">Hymenobacter nitidus</name>
    <dbReference type="NCBI Taxonomy" id="2880929"/>
    <lineage>
        <taxon>Bacteria</taxon>
        <taxon>Pseudomonadati</taxon>
        <taxon>Bacteroidota</taxon>
        <taxon>Cytophagia</taxon>
        <taxon>Cytophagales</taxon>
        <taxon>Hymenobacteraceae</taxon>
        <taxon>Hymenobacter</taxon>
    </lineage>
</organism>
<feature type="transmembrane region" description="Helical" evidence="1">
    <location>
        <begin position="177"/>
        <end position="206"/>
    </location>
</feature>
<keyword evidence="1" id="KW-0812">Transmembrane</keyword>
<dbReference type="Proteomes" id="UP001165297">
    <property type="component" value="Unassembled WGS sequence"/>
</dbReference>
<keyword evidence="1" id="KW-0472">Membrane</keyword>
<comment type="caution">
    <text evidence="2">The sequence shown here is derived from an EMBL/GenBank/DDBJ whole genome shotgun (WGS) entry which is preliminary data.</text>
</comment>
<evidence type="ECO:0000256" key="1">
    <source>
        <dbReference type="SAM" id="Phobius"/>
    </source>
</evidence>
<sequence length="433" mass="49116">MLRSVPRFVWLLVVVLAVLKLALQLHLNPGLEWNYDERRNGRIADNYLAGRGYVSLDPVRQVLRPDSFHASFPVFVYIGWQRAGLPKHYFTLLVFALSIAAYCLGILYVQRTLGYFGVAPPAAWGGAFLWAVYPSVVYYIGAYMWYENLALPLLILVVYKLLRQLGGRPLRWPDTALIAGCVVVSCLLRGYLLAVYGLLFGVWLVLSMFGSGASGRNAWRAAGLTLLLLLAAHGPILLKNHRLFGAWTLSNQAGFELLQGHNPVTQGRFMFDWDERTGPFDQFVRAHIPGLDSLSQYQESKARAGLATRWVQQHPGAEVRLWLRKTLLFFAPENFIADAPRTSYHPVTAAVHLAFLLSLLLLVVRYRGLRLRRADVLLLTPLVAVWLLSLVFFVGFRWRYFAEPALLLYPFIVWQRLRQKQGSSRLSLAETNM</sequence>
<evidence type="ECO:0008006" key="4">
    <source>
        <dbReference type="Google" id="ProtNLM"/>
    </source>
</evidence>
<dbReference type="RefSeq" id="WP_226189923.1">
    <property type="nucleotide sequence ID" value="NZ_JAJADQ010000014.1"/>
</dbReference>
<reference evidence="2" key="1">
    <citation type="submission" date="2021-10" db="EMBL/GenBank/DDBJ databases">
        <authorList>
            <person name="Dean J.D."/>
            <person name="Kim M.K."/>
            <person name="Newey C.N."/>
            <person name="Stoker T.S."/>
            <person name="Thompson D.W."/>
            <person name="Grose J.H."/>
        </authorList>
    </citation>
    <scope>NUCLEOTIDE SEQUENCE</scope>
    <source>
        <strain evidence="2">BT635</strain>
    </source>
</reference>
<gene>
    <name evidence="2" type="ORF">LGH70_21635</name>
</gene>
<feature type="transmembrane region" description="Helical" evidence="1">
    <location>
        <begin position="89"/>
        <end position="109"/>
    </location>
</feature>